<comment type="caution">
    <text evidence="2">The sequence shown here is derived from an EMBL/GenBank/DDBJ whole genome shotgun (WGS) entry which is preliminary data.</text>
</comment>
<gene>
    <name evidence="2" type="ORF">ABL78_2823</name>
</gene>
<dbReference type="OrthoDB" id="10434792at2759"/>
<feature type="compositionally biased region" description="Basic and acidic residues" evidence="1">
    <location>
        <begin position="1414"/>
        <end position="1425"/>
    </location>
</feature>
<feature type="region of interest" description="Disordered" evidence="1">
    <location>
        <begin position="1365"/>
        <end position="1434"/>
    </location>
</feature>
<proteinExistence type="predicted"/>
<dbReference type="VEuPathDB" id="TriTrypDB:Lsey_0062_0110"/>
<accession>A0A0N1PDZ6</accession>
<evidence type="ECO:0000313" key="2">
    <source>
        <dbReference type="EMBL" id="KPI88093.1"/>
    </source>
</evidence>
<protein>
    <submittedName>
        <fullName evidence="2">Uncharacterized protein</fullName>
    </submittedName>
</protein>
<sequence length="2219" mass="238613">MHSCSQTRSRKHRSSCCSKDAQHKSGYPRSHRANEDALHQHIQERLSTAGSSIVVPPPPISSIQYEEGYRRRSFTATLSSLPVVLPSLHASTDEGYISPRLRRNAHSTSAVNTVTIPGGLMPKEVPRPLRAVERRGKVPVTPPISQSDENLYRRWMNAYTYGTAASREHSFYSLSYTVEDVEQEGSEVASRLFTASESEGKSPTVQRRREMASFSILRTCEKSTQPEGSEGSDRDLVEGLMDRAGYVLVAGRRIDGNEDTSASVTIECVNGYDASEDEEEQAMMDGGEKATPLMRVLTPRMHIGGVAAPQWLPSVGRSAPVPEAPFLSGLSPVLTSEPSAKVLTSPSSPPTHDEMEALFPLDRVWTPSSALAESERDETPMYKRYSMLSHEEGGGATSAAAALMNVRGHRVGSAGSCVQRQQSLLPFKPASAPSVKSCLHTKTRLTRDLDASENDGICILSVSRLPGATDVSSSSCNSLWLPGDGTEREMGDEIVTSDEDDYKGDEHDARLVKSVVTRGPAQQPQQPVVRNAQELSLLLMSHSDMSTTTTPEAQRQQGSAGHRWTASPPRFHRNGHSAAVIGAQRVLTLLIVKGSTAQTLITKDGTRVTLPPTRPNTGAKTVTVDEAVPGQDDGVCLRSALLCEVAEEVRGGRCAALLLSVAADCGVVGCKTVESALSLLLAAMMRRQLKRQRRHEQHRNAPDGNALYVKMEVSIVLIQRGKYIKDLLASGEEKLGSLVPARPIMNPLLGSWCDNTVFQSVRRESQITSLLQPMQTWLSKPPEEAVKAEEVICVYVVLRQVDKVTEPEDRRRLKLSSLLIYVSRAQDGAVGILRNWEEATILQRSLLRRVGDGCFTVVASCVCDGTESSGVYASLCADACRVRSSGYASGDARRYMDTVREAAAREMATVRANPGDTLKRLRAQQRLTLRNDLLRRMMCLLSDPADCGIPFYPDRIAVREEAAERAARAESHHSPLVATSMSSDTLVQSILSSASCIHIPGTLEALEIFGDGQVHTVALRSASRVCGYELIGGTDSGLVRVADGAIFCVDELRPRRILPPLPPLPPQSIATHTSALCTLFTNGYNVALAAFDGCASNVLSSPAWYVLAEAIDRALNRVDVRRRDVRMAISVVRSSGETLDLMNPAATVVPLQVSSSPLFGSVVHTSKLHPVTSQGTLCELLITLVPKVADLWTPNAFLYVSLVNYFHTDDDAFASSLNLSMFGSHATLCQSILSNGRDTSGGDGMPLHPNVLRLHYGILSGSAASVFLISLANPGDADSAMEIVQTEVPRLSKTAYHSSSVKEFIRRTSTGLERRWIRAELASAAERAYLSRVRHNITDMLDDSATLLAPSSDMFPKTYLSEQVAASPPSSAHTCAHASDGGEGRGKTRVVPSSSSSTLAATAARSANRNGTHTSDERPPKERGAEYSTTVSRQNLCSDKESAAEDLSVTAVSTTAGVSHPQWVVGVELGGRAAVEVQVIGKGLEWAPTRERFDTDGILFYRAAESDAKYLFTRDCEATQRLRENACAAHSCAILGLVDGCGTAPNLHVRTQPLWRSFTALVLNSAFRSGGGDTGAAATWKDGSELHIRMCAVQDRTLLFDFLLDGTDAEGETSELPVKVALAANPLFGPVVRNTTVMRAGNAQECQCIFRSGLEALNNLAGEYPSGTVVIASVVLKNVTDDDILFSSITAFGVRVGRDLPALRDILTMDPKGAAPPSLYQYSLRGPCHLLCLTTLGSSSKVHCVEALRLSQGIRHGTAPPVLAGSLRACLREQQDVLKRGGTSGQARANTEHVVQHLVKMMSDAFAPIVIFPFRDDGAPSLLSLQGINGSIRTTQSSLNGCPATSPGSLGTGGACCHVTAVVTAAGRSAVPTLCARPETNTVHAARTSYPFSEVVLRANNSSVLRPGLISSIVHRTLQGRNTALVIADGVGSNTGASLLSKLVSVFIRSTGDNGHGVNTTLFMSILAVRFPVSAAADGGAMMKDLFSAESSFYPLQVAYSPFFGVCVDGAHFSSLKRIGDVYLTLTDAQKACCYLKATLVVSIVLKQVVRDADGNVQDFLMSSLFSVINTAESNNGTYACSVYDNMLNLREEALMSHLPDDPRTTAWRGCLLARVFGGESFTYGVVGLTADANEEEAAAMMRFGSRLMQLSCHVPAKSSAVGLLQQATRKLREGSVSSADVGSAPVSGVLWDWHDVKAEAESMLRSPDTYKPRAFLGD</sequence>
<name>A0A0N1PDZ6_LEPSE</name>
<dbReference type="OMA" id="HTCAHAS"/>
<feature type="compositionally biased region" description="Low complexity" evidence="1">
    <location>
        <begin position="1393"/>
        <end position="1410"/>
    </location>
</feature>
<evidence type="ECO:0000256" key="1">
    <source>
        <dbReference type="SAM" id="MobiDB-lite"/>
    </source>
</evidence>
<dbReference type="PANTHER" id="PTHR35615">
    <property type="entry name" value="PRESENT IN THE OUTER MITOCHONDRIAL MEMBRANE PROTEOME 22-RELATED"/>
    <property type="match status" value="1"/>
</dbReference>
<dbReference type="EMBL" id="LJSK01000062">
    <property type="protein sequence ID" value="KPI88093.1"/>
    <property type="molecule type" value="Genomic_DNA"/>
</dbReference>
<dbReference type="PANTHER" id="PTHR35615:SF6">
    <property type="entry name" value="KINESIN MOTOR DOMAIN-CONTAINING PROTEIN"/>
    <property type="match status" value="1"/>
</dbReference>
<reference evidence="2 3" key="1">
    <citation type="journal article" date="2015" name="PLoS Pathog.">
        <title>Leptomonas seymouri: Adaptations to the Dixenous Life Cycle Analyzed by Genome Sequencing, Transcriptome Profiling and Co-infection with Leishmania donovani.</title>
        <authorList>
            <person name="Kraeva N."/>
            <person name="Butenko A."/>
            <person name="Hlavacova J."/>
            <person name="Kostygov A."/>
            <person name="Myskova J."/>
            <person name="Grybchuk D."/>
            <person name="Lestinova T."/>
            <person name="Votypka J."/>
            <person name="Volf P."/>
            <person name="Opperdoes F."/>
            <person name="Flegontov P."/>
            <person name="Lukes J."/>
            <person name="Yurchenko V."/>
        </authorList>
    </citation>
    <scope>NUCLEOTIDE SEQUENCE [LARGE SCALE GENOMIC DNA]</scope>
    <source>
        <strain evidence="2 3">ATCC 30220</strain>
    </source>
</reference>
<organism evidence="2 3">
    <name type="scientific">Leptomonas seymouri</name>
    <dbReference type="NCBI Taxonomy" id="5684"/>
    <lineage>
        <taxon>Eukaryota</taxon>
        <taxon>Discoba</taxon>
        <taxon>Euglenozoa</taxon>
        <taxon>Kinetoplastea</taxon>
        <taxon>Metakinetoplastina</taxon>
        <taxon>Trypanosomatida</taxon>
        <taxon>Trypanosomatidae</taxon>
        <taxon>Leishmaniinae</taxon>
        <taxon>Leptomonas</taxon>
    </lineage>
</organism>
<dbReference type="Proteomes" id="UP000038009">
    <property type="component" value="Unassembled WGS sequence"/>
</dbReference>
<keyword evidence="3" id="KW-1185">Reference proteome</keyword>
<feature type="region of interest" description="Disordered" evidence="1">
    <location>
        <begin position="545"/>
        <end position="566"/>
    </location>
</feature>
<feature type="region of interest" description="Disordered" evidence="1">
    <location>
        <begin position="1"/>
        <end position="34"/>
    </location>
</feature>
<evidence type="ECO:0000313" key="3">
    <source>
        <dbReference type="Proteomes" id="UP000038009"/>
    </source>
</evidence>